<evidence type="ECO:0000313" key="4">
    <source>
        <dbReference type="EMBL" id="KAH3853561.1"/>
    </source>
</evidence>
<comment type="caution">
    <text evidence="4">The sequence shown here is derived from an EMBL/GenBank/DDBJ whole genome shotgun (WGS) entry which is preliminary data.</text>
</comment>
<dbReference type="Proteomes" id="UP000828390">
    <property type="component" value="Unassembled WGS sequence"/>
</dbReference>
<dbReference type="GO" id="GO:0016460">
    <property type="term" value="C:myosin II complex"/>
    <property type="evidence" value="ECO:0007669"/>
    <property type="project" value="TreeGrafter"/>
</dbReference>
<dbReference type="PANTHER" id="PTHR23048">
    <property type="entry name" value="MYOSIN LIGHT CHAIN 1, 3"/>
    <property type="match status" value="1"/>
</dbReference>
<feature type="domain" description="EF-hand" evidence="3">
    <location>
        <begin position="8"/>
        <end position="43"/>
    </location>
</feature>
<name>A0A9D4R3C6_DREPO</name>
<dbReference type="Pfam" id="PF13499">
    <property type="entry name" value="EF-hand_7"/>
    <property type="match status" value="2"/>
</dbReference>
<proteinExistence type="predicted"/>
<evidence type="ECO:0000259" key="3">
    <source>
        <dbReference type="PROSITE" id="PS50222"/>
    </source>
</evidence>
<feature type="domain" description="EF-hand" evidence="3">
    <location>
        <begin position="81"/>
        <end position="116"/>
    </location>
</feature>
<accession>A0A9D4R3C6</accession>
<organism evidence="4 5">
    <name type="scientific">Dreissena polymorpha</name>
    <name type="common">Zebra mussel</name>
    <name type="synonym">Mytilus polymorpha</name>
    <dbReference type="NCBI Taxonomy" id="45954"/>
    <lineage>
        <taxon>Eukaryota</taxon>
        <taxon>Metazoa</taxon>
        <taxon>Spiralia</taxon>
        <taxon>Lophotrochozoa</taxon>
        <taxon>Mollusca</taxon>
        <taxon>Bivalvia</taxon>
        <taxon>Autobranchia</taxon>
        <taxon>Heteroconchia</taxon>
        <taxon>Euheterodonta</taxon>
        <taxon>Imparidentia</taxon>
        <taxon>Neoheterodontei</taxon>
        <taxon>Myida</taxon>
        <taxon>Dreissenoidea</taxon>
        <taxon>Dreissenidae</taxon>
        <taxon>Dreissena</taxon>
    </lineage>
</organism>
<dbReference type="EMBL" id="JAIWYP010000003">
    <property type="protein sequence ID" value="KAH3853561.1"/>
    <property type="molecule type" value="Genomic_DNA"/>
</dbReference>
<protein>
    <recommendedName>
        <fullName evidence="3">EF-hand domain-containing protein</fullName>
    </recommendedName>
</protein>
<reference evidence="4" key="2">
    <citation type="submission" date="2020-11" db="EMBL/GenBank/DDBJ databases">
        <authorList>
            <person name="McCartney M.A."/>
            <person name="Auch B."/>
            <person name="Kono T."/>
            <person name="Mallez S."/>
            <person name="Becker A."/>
            <person name="Gohl D.M."/>
            <person name="Silverstein K.A.T."/>
            <person name="Koren S."/>
            <person name="Bechman K.B."/>
            <person name="Herman A."/>
            <person name="Abrahante J.E."/>
            <person name="Garbe J."/>
        </authorList>
    </citation>
    <scope>NUCLEOTIDE SEQUENCE</scope>
    <source>
        <strain evidence="4">Duluth1</strain>
        <tissue evidence="4">Whole animal</tissue>
    </source>
</reference>
<dbReference type="FunFam" id="1.10.238.10:FF:000001">
    <property type="entry name" value="Calmodulin 1"/>
    <property type="match status" value="1"/>
</dbReference>
<dbReference type="PANTHER" id="PTHR23048:SF0">
    <property type="entry name" value="CALMODULIN LIKE 3"/>
    <property type="match status" value="1"/>
</dbReference>
<dbReference type="OrthoDB" id="26525at2759"/>
<sequence length="149" mass="16738">MASKLSEDQIKAIKDAFFMFDVQDKGTIPTNDLGNAIRALGRNPSEAEVKMMSKEADAKGTGFITEKDFEDTVSKHWNSVSNEDEIIEAFQQFDREGTGYIDAKQLRHVLQNMGERLQEAEVDALMEVADLDSDGQLNYRSLTQMLLAK</sequence>
<reference evidence="4" key="1">
    <citation type="journal article" date="2019" name="bioRxiv">
        <title>The Genome of the Zebra Mussel, Dreissena polymorpha: A Resource for Invasive Species Research.</title>
        <authorList>
            <person name="McCartney M.A."/>
            <person name="Auch B."/>
            <person name="Kono T."/>
            <person name="Mallez S."/>
            <person name="Zhang Y."/>
            <person name="Obille A."/>
            <person name="Becker A."/>
            <person name="Abrahante J.E."/>
            <person name="Garbe J."/>
            <person name="Badalamenti J.P."/>
            <person name="Herman A."/>
            <person name="Mangelson H."/>
            <person name="Liachko I."/>
            <person name="Sullivan S."/>
            <person name="Sone E.D."/>
            <person name="Koren S."/>
            <person name="Silverstein K.A.T."/>
            <person name="Beckman K.B."/>
            <person name="Gohl D.M."/>
        </authorList>
    </citation>
    <scope>NUCLEOTIDE SEQUENCE</scope>
    <source>
        <strain evidence="4">Duluth1</strain>
        <tissue evidence="4">Whole animal</tissue>
    </source>
</reference>
<dbReference type="PROSITE" id="PS50222">
    <property type="entry name" value="EF_HAND_2"/>
    <property type="match status" value="3"/>
</dbReference>
<dbReference type="CDD" id="cd00051">
    <property type="entry name" value="EFh"/>
    <property type="match status" value="2"/>
</dbReference>
<evidence type="ECO:0000256" key="2">
    <source>
        <dbReference type="ARBA" id="ARBA00023179"/>
    </source>
</evidence>
<dbReference type="Gene3D" id="1.10.238.10">
    <property type="entry name" value="EF-hand"/>
    <property type="match status" value="1"/>
</dbReference>
<keyword evidence="5" id="KW-1185">Reference proteome</keyword>
<dbReference type="SUPFAM" id="SSF47473">
    <property type="entry name" value="EF-hand"/>
    <property type="match status" value="1"/>
</dbReference>
<evidence type="ECO:0000313" key="5">
    <source>
        <dbReference type="Proteomes" id="UP000828390"/>
    </source>
</evidence>
<feature type="domain" description="EF-hand" evidence="3">
    <location>
        <begin position="117"/>
        <end position="149"/>
    </location>
</feature>
<dbReference type="InterPro" id="IPR011992">
    <property type="entry name" value="EF-hand-dom_pair"/>
</dbReference>
<keyword evidence="1" id="KW-0677">Repeat</keyword>
<dbReference type="GO" id="GO:0005509">
    <property type="term" value="F:calcium ion binding"/>
    <property type="evidence" value="ECO:0007669"/>
    <property type="project" value="InterPro"/>
</dbReference>
<gene>
    <name evidence="4" type="ORF">DPMN_096089</name>
</gene>
<keyword evidence="2" id="KW-0514">Muscle protein</keyword>
<evidence type="ECO:0000256" key="1">
    <source>
        <dbReference type="ARBA" id="ARBA00022737"/>
    </source>
</evidence>
<dbReference type="InterPro" id="IPR002048">
    <property type="entry name" value="EF_hand_dom"/>
</dbReference>
<dbReference type="SMART" id="SM00054">
    <property type="entry name" value="EFh"/>
    <property type="match status" value="4"/>
</dbReference>
<dbReference type="InterPro" id="IPR050230">
    <property type="entry name" value="CALM/Myosin/TropC-like"/>
</dbReference>
<dbReference type="AlphaFoldDB" id="A0A9D4R3C6"/>